<dbReference type="RefSeq" id="WP_123288719.1">
    <property type="nucleotide sequence ID" value="NZ_RJVA01000009.1"/>
</dbReference>
<gene>
    <name evidence="1" type="ORF">EDC27_0161</name>
</gene>
<comment type="caution">
    <text evidence="1">The sequence shown here is derived from an EMBL/GenBank/DDBJ whole genome shotgun (WGS) entry which is preliminary data.</text>
</comment>
<protein>
    <submittedName>
        <fullName evidence="1">Uncharacterized protein</fullName>
    </submittedName>
</protein>
<organism evidence="1 2">
    <name type="scientific">Desulfosoma caldarium</name>
    <dbReference type="NCBI Taxonomy" id="610254"/>
    <lineage>
        <taxon>Bacteria</taxon>
        <taxon>Pseudomonadati</taxon>
        <taxon>Thermodesulfobacteriota</taxon>
        <taxon>Syntrophobacteria</taxon>
        <taxon>Syntrophobacterales</taxon>
        <taxon>Syntrophobacteraceae</taxon>
        <taxon>Desulfosoma</taxon>
    </lineage>
</organism>
<proteinExistence type="predicted"/>
<sequence>MRVSISDVVSLLALALSSYATWRSHRFKAKEEELIDLQLKVSSLVLEKEQREAKQSDRAELDANFLPVGVNKHRLKIFNKGKGPAFGVTIKFFEDTGVVPESEIKNKFPTQRIDPGKGVELIANFHLGTKEKHAIRLKWKDEDGSERQKNLYLTR</sequence>
<accession>A0A3N1VLJ7</accession>
<reference evidence="1 2" key="1">
    <citation type="submission" date="2018-11" db="EMBL/GenBank/DDBJ databases">
        <title>Genomic Encyclopedia of Type Strains, Phase IV (KMG-IV): sequencing the most valuable type-strain genomes for metagenomic binning, comparative biology and taxonomic classification.</title>
        <authorList>
            <person name="Goeker M."/>
        </authorList>
    </citation>
    <scope>NUCLEOTIDE SEQUENCE [LARGE SCALE GENOMIC DNA]</scope>
    <source>
        <strain evidence="1 2">DSM 22027</strain>
    </source>
</reference>
<evidence type="ECO:0000313" key="2">
    <source>
        <dbReference type="Proteomes" id="UP000276223"/>
    </source>
</evidence>
<dbReference type="OrthoDB" id="2081681at2"/>
<name>A0A3N1VLJ7_9BACT</name>
<evidence type="ECO:0000313" key="1">
    <source>
        <dbReference type="EMBL" id="ROR02919.1"/>
    </source>
</evidence>
<dbReference type="Proteomes" id="UP000276223">
    <property type="component" value="Unassembled WGS sequence"/>
</dbReference>
<keyword evidence="2" id="KW-1185">Reference proteome</keyword>
<dbReference type="EMBL" id="RJVA01000009">
    <property type="protein sequence ID" value="ROR02919.1"/>
    <property type="molecule type" value="Genomic_DNA"/>
</dbReference>
<dbReference type="AlphaFoldDB" id="A0A3N1VLJ7"/>